<dbReference type="InterPro" id="IPR011545">
    <property type="entry name" value="DEAD/DEAH_box_helicase_dom"/>
</dbReference>
<dbReference type="GO" id="GO:0006310">
    <property type="term" value="P:DNA recombination"/>
    <property type="evidence" value="ECO:0007669"/>
    <property type="project" value="TreeGrafter"/>
</dbReference>
<dbReference type="InterPro" id="IPR001650">
    <property type="entry name" value="Helicase_C-like"/>
</dbReference>
<gene>
    <name evidence="6" type="primary">mfd_1</name>
    <name evidence="6" type="ORF">NCTC11391_00011</name>
</gene>
<protein>
    <submittedName>
        <fullName evidence="6">Late competence protein</fullName>
        <ecNumber evidence="6">3.6.4.-</ecNumber>
    </submittedName>
</protein>
<dbReference type="GO" id="GO:0006270">
    <property type="term" value="P:DNA replication initiation"/>
    <property type="evidence" value="ECO:0007669"/>
    <property type="project" value="TreeGrafter"/>
</dbReference>
<keyword evidence="7" id="KW-1185">Reference proteome</keyword>
<evidence type="ECO:0000256" key="3">
    <source>
        <dbReference type="ARBA" id="ARBA00023125"/>
    </source>
</evidence>
<evidence type="ECO:0000256" key="1">
    <source>
        <dbReference type="ARBA" id="ARBA00022741"/>
    </source>
</evidence>
<organism evidence="6 7">
    <name type="scientific">Streptococcus downei MFe28</name>
    <dbReference type="NCBI Taxonomy" id="764290"/>
    <lineage>
        <taxon>Bacteria</taxon>
        <taxon>Bacillati</taxon>
        <taxon>Bacillota</taxon>
        <taxon>Bacilli</taxon>
        <taxon>Lactobacillales</taxon>
        <taxon>Streptococcaceae</taxon>
        <taxon>Streptococcus</taxon>
    </lineage>
</organism>
<dbReference type="GO" id="GO:0016787">
    <property type="term" value="F:hydrolase activity"/>
    <property type="evidence" value="ECO:0007669"/>
    <property type="project" value="UniProtKB-KW"/>
</dbReference>
<evidence type="ECO:0000256" key="2">
    <source>
        <dbReference type="ARBA" id="ARBA00022840"/>
    </source>
</evidence>
<dbReference type="SMART" id="SM00490">
    <property type="entry name" value="HELICc"/>
    <property type="match status" value="1"/>
</dbReference>
<dbReference type="InterPro" id="IPR027417">
    <property type="entry name" value="P-loop_NTPase"/>
</dbReference>
<dbReference type="SMART" id="SM00487">
    <property type="entry name" value="DEXDc"/>
    <property type="match status" value="1"/>
</dbReference>
<evidence type="ECO:0000313" key="7">
    <source>
        <dbReference type="Proteomes" id="UP000254082"/>
    </source>
</evidence>
<dbReference type="AlphaFoldDB" id="A0A380JCE4"/>
<dbReference type="GO" id="GO:0006302">
    <property type="term" value="P:double-strand break repair"/>
    <property type="evidence" value="ECO:0007669"/>
    <property type="project" value="TreeGrafter"/>
</dbReference>
<dbReference type="PANTHER" id="PTHR30580">
    <property type="entry name" value="PRIMOSOMAL PROTEIN N"/>
    <property type="match status" value="1"/>
</dbReference>
<dbReference type="Gene3D" id="3.40.50.300">
    <property type="entry name" value="P-loop containing nucleotide triphosphate hydrolases"/>
    <property type="match status" value="2"/>
</dbReference>
<dbReference type="PROSITE" id="PS51194">
    <property type="entry name" value="HELICASE_CTER"/>
    <property type="match status" value="1"/>
</dbReference>
<evidence type="ECO:0000313" key="6">
    <source>
        <dbReference type="EMBL" id="SUN35040.1"/>
    </source>
</evidence>
<accession>A0A380JCE4</accession>
<sequence>MEKIENYYGRQFTPDQLPADLSEKASAIPATIKKSGKYYCQRCNSQLSLDWNLPDGSYYCRNCLAFGRLTTNDKIYFFAQRSFKKANYLAWQGELTPFQREISEQLIEAVKARENILVHAVTGSGKTEMIYGALATCLDKGDAIALVSPRIDVCRELYQRLKRDFTCPISLLYANSEPYQRSPLVISTVHQLFKFYRAFDLIIIDEVDAFPFVDDQSLYHAVANALKPGGSKIFLTATSTDNLEKQVKKGQLRKLDLARRFHAYPLVVPKFVWLGDLEEKMKKGFLPIRLLKDIRQQRTSGYPLLLFYPTIAEGKEFTQLLQKVLPQERIAFVSSTSPERQELVQDFHDGQLDILVSTTILERGVTFPKIDLFILKANHKLYTKSALIQISGRVGRSSQRPTGLLRFYHAGVTRSMRRALLDIKEMNKKGGFS</sequence>
<dbReference type="Pfam" id="PF00271">
    <property type="entry name" value="Helicase_C"/>
    <property type="match status" value="1"/>
</dbReference>
<proteinExistence type="predicted"/>
<feature type="domain" description="Helicase C-terminal" evidence="5">
    <location>
        <begin position="286"/>
        <end position="433"/>
    </location>
</feature>
<dbReference type="PROSITE" id="PS51192">
    <property type="entry name" value="HELICASE_ATP_BIND_1"/>
    <property type="match status" value="1"/>
</dbReference>
<dbReference type="GO" id="GO:0043138">
    <property type="term" value="F:3'-5' DNA helicase activity"/>
    <property type="evidence" value="ECO:0007669"/>
    <property type="project" value="TreeGrafter"/>
</dbReference>
<dbReference type="InterPro" id="IPR014001">
    <property type="entry name" value="Helicase_ATP-bd"/>
</dbReference>
<evidence type="ECO:0000259" key="5">
    <source>
        <dbReference type="PROSITE" id="PS51194"/>
    </source>
</evidence>
<dbReference type="RefSeq" id="WP_002997576.1">
    <property type="nucleotide sequence ID" value="NZ_UHFA01000002.1"/>
</dbReference>
<dbReference type="CDD" id="cd17925">
    <property type="entry name" value="DEXDc_ComFA"/>
    <property type="match status" value="1"/>
</dbReference>
<keyword evidence="6" id="KW-0378">Hydrolase</keyword>
<evidence type="ECO:0000259" key="4">
    <source>
        <dbReference type="PROSITE" id="PS51192"/>
    </source>
</evidence>
<dbReference type="EC" id="3.6.4.-" evidence="6"/>
<dbReference type="GO" id="GO:0005524">
    <property type="term" value="F:ATP binding"/>
    <property type="evidence" value="ECO:0007669"/>
    <property type="project" value="UniProtKB-KW"/>
</dbReference>
<reference evidence="6 7" key="1">
    <citation type="submission" date="2018-06" db="EMBL/GenBank/DDBJ databases">
        <authorList>
            <consortium name="Pathogen Informatics"/>
            <person name="Doyle S."/>
        </authorList>
    </citation>
    <scope>NUCLEOTIDE SEQUENCE [LARGE SCALE GENOMIC DNA]</scope>
    <source>
        <strain evidence="7">NCTC 11391</strain>
    </source>
</reference>
<feature type="domain" description="Helicase ATP-binding" evidence="4">
    <location>
        <begin position="107"/>
        <end position="257"/>
    </location>
</feature>
<dbReference type="EMBL" id="UHFA01000002">
    <property type="protein sequence ID" value="SUN35040.1"/>
    <property type="molecule type" value="Genomic_DNA"/>
</dbReference>
<keyword evidence="2" id="KW-0067">ATP-binding</keyword>
<dbReference type="OrthoDB" id="2077914at2"/>
<keyword evidence="1" id="KW-0547">Nucleotide-binding</keyword>
<dbReference type="Pfam" id="PF00270">
    <property type="entry name" value="DEAD"/>
    <property type="match status" value="1"/>
</dbReference>
<keyword evidence="3" id="KW-0238">DNA-binding</keyword>
<dbReference type="SUPFAM" id="SSF52540">
    <property type="entry name" value="P-loop containing nucleoside triphosphate hydrolases"/>
    <property type="match status" value="1"/>
</dbReference>
<dbReference type="GO" id="GO:0003677">
    <property type="term" value="F:DNA binding"/>
    <property type="evidence" value="ECO:0007669"/>
    <property type="project" value="UniProtKB-KW"/>
</dbReference>
<name>A0A380JCE4_STRDO</name>
<dbReference type="PANTHER" id="PTHR30580:SF1">
    <property type="entry name" value="COMF OPERON PROTEIN 1"/>
    <property type="match status" value="1"/>
</dbReference>
<dbReference type="Proteomes" id="UP000254082">
    <property type="component" value="Unassembled WGS sequence"/>
</dbReference>